<reference evidence="3" key="1">
    <citation type="journal article" date="2014" name="Genome Announc.">
        <title>De novo whole-genome sequence and genome annotation of Lichtheimia ramosa.</title>
        <authorList>
            <person name="Linde J."/>
            <person name="Schwartze V."/>
            <person name="Binder U."/>
            <person name="Lass-Florl C."/>
            <person name="Voigt K."/>
            <person name="Horn F."/>
        </authorList>
    </citation>
    <scope>NUCLEOTIDE SEQUENCE</scope>
    <source>
        <strain evidence="3">JMRC FSU:6197</strain>
    </source>
</reference>
<dbReference type="InterPro" id="IPR036915">
    <property type="entry name" value="Cyclin-like_sf"/>
</dbReference>
<dbReference type="CDD" id="cd20557">
    <property type="entry name" value="CYCLIN_ScPCL1-like"/>
    <property type="match status" value="1"/>
</dbReference>
<dbReference type="SUPFAM" id="SSF47954">
    <property type="entry name" value="Cyclin-like"/>
    <property type="match status" value="1"/>
</dbReference>
<evidence type="ECO:0000256" key="1">
    <source>
        <dbReference type="SAM" id="Phobius"/>
    </source>
</evidence>
<dbReference type="OrthoDB" id="10250320at2759"/>
<accession>A0A077WYI3</accession>
<dbReference type="PANTHER" id="PTHR15615">
    <property type="match status" value="1"/>
</dbReference>
<dbReference type="AlphaFoldDB" id="A0A077WYI3"/>
<keyword evidence="1" id="KW-0472">Membrane</keyword>
<keyword evidence="1" id="KW-1133">Transmembrane helix</keyword>
<feature type="domain" description="Cyclin N-terminal" evidence="2">
    <location>
        <begin position="129"/>
        <end position="185"/>
    </location>
</feature>
<dbReference type="GO" id="GO:0019901">
    <property type="term" value="F:protein kinase binding"/>
    <property type="evidence" value="ECO:0007669"/>
    <property type="project" value="InterPro"/>
</dbReference>
<sequence length="217" mass="24726">MLLGTTSSTTSTFRGMPPGFLDFASSSFDAIFYERLPEDNARPGEKPPPSRKRASHLPDLLPFIKLVTEKCKVQPILLVMALIYVQRFRKALPAGMLLMFYAFGILYMNVPMTHCCHNGKMILGYKAEPQAAHRIFAASVLLASKYSEDDHLSTRQLVRATGDVWSAKEMTRMELAFLRFLQWDLHIEMDEMESFLCHMDFDIALILPSKSRHSSYP</sequence>
<feature type="transmembrane region" description="Helical" evidence="1">
    <location>
        <begin position="91"/>
        <end position="110"/>
    </location>
</feature>
<dbReference type="GO" id="GO:0000307">
    <property type="term" value="C:cyclin-dependent protein kinase holoenzyme complex"/>
    <property type="evidence" value="ECO:0007669"/>
    <property type="project" value="TreeGrafter"/>
</dbReference>
<organism evidence="3">
    <name type="scientific">Lichtheimia ramosa</name>
    <dbReference type="NCBI Taxonomy" id="688394"/>
    <lineage>
        <taxon>Eukaryota</taxon>
        <taxon>Fungi</taxon>
        <taxon>Fungi incertae sedis</taxon>
        <taxon>Mucoromycota</taxon>
        <taxon>Mucoromycotina</taxon>
        <taxon>Mucoromycetes</taxon>
        <taxon>Mucorales</taxon>
        <taxon>Lichtheimiaceae</taxon>
        <taxon>Lichtheimia</taxon>
    </lineage>
</organism>
<gene>
    <name evidence="3" type="ORF">LRAMOSA04263</name>
</gene>
<evidence type="ECO:0000313" key="3">
    <source>
        <dbReference type="EMBL" id="CDS12068.1"/>
    </source>
</evidence>
<proteinExistence type="predicted"/>
<name>A0A077WYI3_9FUNG</name>
<dbReference type="EMBL" id="LK023357">
    <property type="protein sequence ID" value="CDS12068.1"/>
    <property type="molecule type" value="Genomic_DNA"/>
</dbReference>
<dbReference type="Gene3D" id="1.10.472.10">
    <property type="entry name" value="Cyclin-like"/>
    <property type="match status" value="1"/>
</dbReference>
<dbReference type="PANTHER" id="PTHR15615:SF108">
    <property type="entry name" value="PROTEIN CNPPD1"/>
    <property type="match status" value="1"/>
</dbReference>
<dbReference type="GO" id="GO:0005634">
    <property type="term" value="C:nucleus"/>
    <property type="evidence" value="ECO:0007669"/>
    <property type="project" value="TreeGrafter"/>
</dbReference>
<dbReference type="InterPro" id="IPR013922">
    <property type="entry name" value="Cyclin_PHO80-like"/>
</dbReference>
<dbReference type="InterPro" id="IPR006671">
    <property type="entry name" value="Cyclin_N"/>
</dbReference>
<evidence type="ECO:0000259" key="2">
    <source>
        <dbReference type="Pfam" id="PF00134"/>
    </source>
</evidence>
<keyword evidence="1" id="KW-0812">Transmembrane</keyword>
<dbReference type="Pfam" id="PF00134">
    <property type="entry name" value="Cyclin_N"/>
    <property type="match status" value="1"/>
</dbReference>
<protein>
    <recommendedName>
        <fullName evidence="2">Cyclin N-terminal domain-containing protein</fullName>
    </recommendedName>
</protein>
<dbReference type="GO" id="GO:0016538">
    <property type="term" value="F:cyclin-dependent protein serine/threonine kinase regulator activity"/>
    <property type="evidence" value="ECO:0007669"/>
    <property type="project" value="TreeGrafter"/>
</dbReference>